<accession>A0A060REA5</accession>
<organism evidence="3 4">
    <name type="scientific">Mucinivorans hirudinis</name>
    <dbReference type="NCBI Taxonomy" id="1433126"/>
    <lineage>
        <taxon>Bacteria</taxon>
        <taxon>Pseudomonadati</taxon>
        <taxon>Bacteroidota</taxon>
        <taxon>Bacteroidia</taxon>
        <taxon>Bacteroidales</taxon>
        <taxon>Rikenellaceae</taxon>
        <taxon>Mucinivorans</taxon>
    </lineage>
</organism>
<keyword evidence="1" id="KW-0732">Signal</keyword>
<dbReference type="Pfam" id="PF14905">
    <property type="entry name" value="OMP_b-brl_3"/>
    <property type="match status" value="1"/>
</dbReference>
<dbReference type="HOGENOM" id="CLU_397864_0_0_10"/>
<dbReference type="Proteomes" id="UP000027616">
    <property type="component" value="Chromosome I"/>
</dbReference>
<keyword evidence="3" id="KW-0675">Receptor</keyword>
<dbReference type="PATRIC" id="fig|1433126.3.peg.2435"/>
<feature type="signal peptide" evidence="1">
    <location>
        <begin position="1"/>
        <end position="21"/>
    </location>
</feature>
<gene>
    <name evidence="3" type="ORF">BN938_2459</name>
</gene>
<dbReference type="EMBL" id="HG934468">
    <property type="protein sequence ID" value="CDN32529.1"/>
    <property type="molecule type" value="Genomic_DNA"/>
</dbReference>
<protein>
    <submittedName>
        <fullName evidence="3">Putative TonB-dependent receptor</fullName>
    </submittedName>
</protein>
<evidence type="ECO:0000313" key="4">
    <source>
        <dbReference type="Proteomes" id="UP000027616"/>
    </source>
</evidence>
<feature type="domain" description="Outer membrane protein beta-barrel" evidence="2">
    <location>
        <begin position="354"/>
        <end position="742"/>
    </location>
</feature>
<sequence length="768" mass="86110">MKNKIIAIISLFCLLSSPVIAQTITGKIVDEKQKPLPYIGIILSTLPDSVYVASTVSRSDGSFELSAIEGEKYSILLSFLGYEPIRKSCEVGSLGTLVMKEDVQVIKEVVVIAQRTKHSADGYTVNLRASDIVKGKQTADALTFLPGVTKEDTRLKINGLTVSEIYVDGVKLTNLDELNRLPADMIDKVKVNYLAGGNQNASASGGTIDITLRQPPKGGFYGSLSAGADYSSKNGISSEDLGGVIYYRYKNLSLYNNLSLNWNNYRESAEQTIWNTSSSLITQIYEESRIKGFNATNRLSLTQQIDKWSKISGSYYVSTNRQNPFIETVSNDKSTISSQDITLVQEATVKYSSTLNERGASLEVVGDYYNRRASYDSHYLFENEAQKKSYYESSLDLWKLSADITHPLSEKISLKYGASVQLISSAYDPTISESQHFPISVIPTRTKGLIPHAYAQAMGAFWKIQYSVGINWQLNGIEYEELDKIGEKISNTQWGINPTVQMMMPVGESGKNALMFNYKHSLDDIPYAAISSTIRWIDPYNYTVGNPYLKAPTYDILMGGVSLFGNIFNITALYIKANNSIYWETKQSSAEIFYTTPINLPSQEAYGVGVELNLNPVKQWKMKLSSRLEVHPENLTIAGVHYGDTRFRQYHTLNNNFTFKQGWGAMLNAIFEPTYRDYDRTYHAIYNIGGQIYKSLFKDALQFTLNFNALGNRRRYDRNANGNTISYHYTTPVQSIGLSVRWRFSGGKKVQVSATEGMQGYKDIKDIR</sequence>
<evidence type="ECO:0000313" key="3">
    <source>
        <dbReference type="EMBL" id="CDN32529.1"/>
    </source>
</evidence>
<name>A0A060REA5_9BACT</name>
<dbReference type="KEGG" id="rbc:BN938_2459"/>
<dbReference type="Pfam" id="PF13715">
    <property type="entry name" value="CarbopepD_reg_2"/>
    <property type="match status" value="1"/>
</dbReference>
<dbReference type="InterPro" id="IPR008969">
    <property type="entry name" value="CarboxyPept-like_regulatory"/>
</dbReference>
<dbReference type="SUPFAM" id="SSF49464">
    <property type="entry name" value="Carboxypeptidase regulatory domain-like"/>
    <property type="match status" value="1"/>
</dbReference>
<dbReference type="AlphaFoldDB" id="A0A060REA5"/>
<proteinExistence type="predicted"/>
<dbReference type="OrthoDB" id="905812at2"/>
<feature type="chain" id="PRO_5001586270" evidence="1">
    <location>
        <begin position="22"/>
        <end position="768"/>
    </location>
</feature>
<dbReference type="STRING" id="1433126.BN938_2459"/>
<keyword evidence="4" id="KW-1185">Reference proteome</keyword>
<dbReference type="SUPFAM" id="SSF56935">
    <property type="entry name" value="Porins"/>
    <property type="match status" value="1"/>
</dbReference>
<reference evidence="3 4" key="1">
    <citation type="journal article" date="2015" name="Genome Announc.">
        <title>Complete Genome Sequence of the Novel Leech Symbiont Mucinivorans hirudinis M3T.</title>
        <authorList>
            <person name="Nelson M.C."/>
            <person name="Bomar L."/>
            <person name="Graf J."/>
        </authorList>
    </citation>
    <scope>NUCLEOTIDE SEQUENCE [LARGE SCALE GENOMIC DNA]</scope>
    <source>
        <strain evidence="4">M3</strain>
    </source>
</reference>
<dbReference type="Gene3D" id="2.170.130.10">
    <property type="entry name" value="TonB-dependent receptor, plug domain"/>
    <property type="match status" value="1"/>
</dbReference>
<dbReference type="eggNOG" id="COG4771">
    <property type="taxonomic scope" value="Bacteria"/>
</dbReference>
<evidence type="ECO:0000259" key="2">
    <source>
        <dbReference type="Pfam" id="PF14905"/>
    </source>
</evidence>
<evidence type="ECO:0000256" key="1">
    <source>
        <dbReference type="SAM" id="SignalP"/>
    </source>
</evidence>
<dbReference type="InterPro" id="IPR037066">
    <property type="entry name" value="Plug_dom_sf"/>
</dbReference>
<dbReference type="InterPro" id="IPR041700">
    <property type="entry name" value="OMP_b-brl_3"/>
</dbReference>